<feature type="region of interest" description="Disordered" evidence="1">
    <location>
        <begin position="1"/>
        <end position="34"/>
    </location>
</feature>
<evidence type="ECO:0000313" key="2">
    <source>
        <dbReference type="EMBL" id="CAK9143429.1"/>
    </source>
</evidence>
<proteinExistence type="predicted"/>
<gene>
    <name evidence="2" type="ORF">ILEXP_LOCUS11145</name>
</gene>
<protein>
    <submittedName>
        <fullName evidence="2">Uncharacterized protein</fullName>
    </submittedName>
</protein>
<organism evidence="2 3">
    <name type="scientific">Ilex paraguariensis</name>
    <name type="common">yerba mate</name>
    <dbReference type="NCBI Taxonomy" id="185542"/>
    <lineage>
        <taxon>Eukaryota</taxon>
        <taxon>Viridiplantae</taxon>
        <taxon>Streptophyta</taxon>
        <taxon>Embryophyta</taxon>
        <taxon>Tracheophyta</taxon>
        <taxon>Spermatophyta</taxon>
        <taxon>Magnoliopsida</taxon>
        <taxon>eudicotyledons</taxon>
        <taxon>Gunneridae</taxon>
        <taxon>Pentapetalae</taxon>
        <taxon>asterids</taxon>
        <taxon>campanulids</taxon>
        <taxon>Aquifoliales</taxon>
        <taxon>Aquifoliaceae</taxon>
        <taxon>Ilex</taxon>
    </lineage>
</organism>
<dbReference type="EMBL" id="CAUOFW020001303">
    <property type="protein sequence ID" value="CAK9143429.1"/>
    <property type="molecule type" value="Genomic_DNA"/>
</dbReference>
<name>A0ABC8REP4_9AQUA</name>
<sequence length="107" mass="11645">MVTFNQSSTLASLTYSTDNKPKAHSKVQSLDSSTTTIGVDPPIINSLEDSSALKLVSPAWLLSLKEEVSSTCLSPKQNKIFRTRRASSTNPSNSRAISVRFEMLSPN</sequence>
<reference evidence="2 3" key="1">
    <citation type="submission" date="2024-02" db="EMBL/GenBank/DDBJ databases">
        <authorList>
            <person name="Vignale AGUSTIN F."/>
            <person name="Sosa J E."/>
            <person name="Modenutti C."/>
        </authorList>
    </citation>
    <scope>NUCLEOTIDE SEQUENCE [LARGE SCALE GENOMIC DNA]</scope>
</reference>
<evidence type="ECO:0000256" key="1">
    <source>
        <dbReference type="SAM" id="MobiDB-lite"/>
    </source>
</evidence>
<accession>A0ABC8REP4</accession>
<dbReference type="Proteomes" id="UP001642360">
    <property type="component" value="Unassembled WGS sequence"/>
</dbReference>
<dbReference type="AlphaFoldDB" id="A0ABC8REP4"/>
<feature type="compositionally biased region" description="Polar residues" evidence="1">
    <location>
        <begin position="1"/>
        <end position="18"/>
    </location>
</feature>
<keyword evidence="3" id="KW-1185">Reference proteome</keyword>
<comment type="caution">
    <text evidence="2">The sequence shown here is derived from an EMBL/GenBank/DDBJ whole genome shotgun (WGS) entry which is preliminary data.</text>
</comment>
<evidence type="ECO:0000313" key="3">
    <source>
        <dbReference type="Proteomes" id="UP001642360"/>
    </source>
</evidence>